<feature type="compositionally biased region" description="Basic residues" evidence="1">
    <location>
        <begin position="256"/>
        <end position="267"/>
    </location>
</feature>
<proteinExistence type="predicted"/>
<dbReference type="OrthoDB" id="72740at2759"/>
<accession>A0A9W6WNU5</accession>
<keyword evidence="3" id="KW-1185">Reference proteome</keyword>
<comment type="caution">
    <text evidence="2">The sequence shown here is derived from an EMBL/GenBank/DDBJ whole genome shotgun (WGS) entry which is preliminary data.</text>
</comment>
<evidence type="ECO:0000313" key="2">
    <source>
        <dbReference type="EMBL" id="GMF20937.1"/>
    </source>
</evidence>
<feature type="compositionally biased region" description="Basic and acidic residues" evidence="1">
    <location>
        <begin position="203"/>
        <end position="215"/>
    </location>
</feature>
<feature type="compositionally biased region" description="Acidic residues" evidence="1">
    <location>
        <begin position="1"/>
        <end position="11"/>
    </location>
</feature>
<feature type="region of interest" description="Disordered" evidence="1">
    <location>
        <begin position="1"/>
        <end position="50"/>
    </location>
</feature>
<feature type="region of interest" description="Disordered" evidence="1">
    <location>
        <begin position="179"/>
        <end position="289"/>
    </location>
</feature>
<organism evidence="2 3">
    <name type="scientific">Phytophthora lilii</name>
    <dbReference type="NCBI Taxonomy" id="2077276"/>
    <lineage>
        <taxon>Eukaryota</taxon>
        <taxon>Sar</taxon>
        <taxon>Stramenopiles</taxon>
        <taxon>Oomycota</taxon>
        <taxon>Peronosporomycetes</taxon>
        <taxon>Peronosporales</taxon>
        <taxon>Peronosporaceae</taxon>
        <taxon>Phytophthora</taxon>
    </lineage>
</organism>
<dbReference type="AlphaFoldDB" id="A0A9W6WNU5"/>
<gene>
    <name evidence="2" type="ORF">Plil01_000821500</name>
</gene>
<feature type="compositionally biased region" description="Polar residues" evidence="1">
    <location>
        <begin position="233"/>
        <end position="255"/>
    </location>
</feature>
<evidence type="ECO:0000256" key="1">
    <source>
        <dbReference type="SAM" id="MobiDB-lite"/>
    </source>
</evidence>
<feature type="compositionally biased region" description="Basic and acidic residues" evidence="1">
    <location>
        <begin position="19"/>
        <end position="32"/>
    </location>
</feature>
<dbReference type="EMBL" id="BSXW01000390">
    <property type="protein sequence ID" value="GMF20937.1"/>
    <property type="molecule type" value="Genomic_DNA"/>
</dbReference>
<evidence type="ECO:0000313" key="3">
    <source>
        <dbReference type="Proteomes" id="UP001165083"/>
    </source>
</evidence>
<reference evidence="2" key="1">
    <citation type="submission" date="2023-04" db="EMBL/GenBank/DDBJ databases">
        <title>Phytophthora lilii NBRC 32176.</title>
        <authorList>
            <person name="Ichikawa N."/>
            <person name="Sato H."/>
            <person name="Tonouchi N."/>
        </authorList>
    </citation>
    <scope>NUCLEOTIDE SEQUENCE</scope>
    <source>
        <strain evidence="2">NBRC 32176</strain>
    </source>
</reference>
<name>A0A9W6WNU5_9STRA</name>
<protein>
    <submittedName>
        <fullName evidence="2">Unnamed protein product</fullName>
    </submittedName>
</protein>
<dbReference type="Proteomes" id="UP001165083">
    <property type="component" value="Unassembled WGS sequence"/>
</dbReference>
<sequence length="557" mass="61479">MTEPTAADESESVSVAVELEMHKTHDKLERVNESGPQDEDENPAATTAKPMDKLTAFALQLMEEFLTQHKLDETLTAMTTELERKGISRPDDQFWFEMHNSCRAALARGGSSTTSTLEKLLAFCASPRAARAAGALALDVIAPPVTLCLASPQPNSISKLKQTSFSLRQAYNQMLSPVVRPSQRHKQHGTPSSTPAAGAVRRPKADALAPEREGESSNAAFSELDLENDARSRPTSSSMVSGLTPVESQQQSISSTKKHKPKKKRGHGGNDSNNKVISQPHRHPSRTESSMVMAFDEQIKRDLSSGRLLARELRILRAERVKCDTLRRGTASLEAALARHDPYAKELVRERYGFIHRVECALCTLPFLPVNLPHRVSFKCIMDLHEFWGYTPPQRELAARYRPPLCYDAVSVCRMCGPILFEHTTATPNAYDEQLMPRASSLSALTTTGKVSPKTKARAAMVNADNAERRTFCSDPYALPPLFGDDVIEDDSYGGEEVTNEVRGNGVGAVQEFPAKAIVYSQQQTDTVAFMSSKEWEVINPLRSNIRLVMENTVKGT</sequence>